<dbReference type="SUPFAM" id="SSF51197">
    <property type="entry name" value="Clavaminate synthase-like"/>
    <property type="match status" value="1"/>
</dbReference>
<dbReference type="GO" id="GO:0046872">
    <property type="term" value="F:metal ion binding"/>
    <property type="evidence" value="ECO:0007669"/>
    <property type="project" value="UniProtKB-KW"/>
</dbReference>
<keyword evidence="5" id="KW-1185">Reference proteome</keyword>
<dbReference type="InterPro" id="IPR005123">
    <property type="entry name" value="Oxoglu/Fe-dep_dioxygenase_dom"/>
</dbReference>
<evidence type="ECO:0000256" key="1">
    <source>
        <dbReference type="RuleBase" id="RU003682"/>
    </source>
</evidence>
<sequence>MSHPNEDYVWHGDDNEKCSSDSVLGKSTLLNWSLLEDPDVLEDCRTSLREHGAAVVKNLATPEGLEKLRSEVLSAPYNESKQHYTPWQDQGDPVKYPESHPRNFRTHSSAAFVGRKTLEEATTDGLCISVYNETKEEGRGDVGFGANRLLRFLSRVADERLYQSEDENGSVYCYRIHSEHNPPWHFDESPYTAILYLQNPEGGGDFEYVPWCRPTTSKDDPAGHEIVRRLVMETTLPNPLGTPGADDPLVKRIPIQPGSLLFFNGAKSFHRAAPTTGSAPRVGLVFTFGLAEGFENSQDVRSSNEWDPRDSTHLVSGE</sequence>
<dbReference type="Pfam" id="PF23169">
    <property type="entry name" value="HalD"/>
    <property type="match status" value="1"/>
</dbReference>
<evidence type="ECO:0000259" key="3">
    <source>
        <dbReference type="PROSITE" id="PS51471"/>
    </source>
</evidence>
<dbReference type="GO" id="GO:0016491">
    <property type="term" value="F:oxidoreductase activity"/>
    <property type="evidence" value="ECO:0007669"/>
    <property type="project" value="UniProtKB-KW"/>
</dbReference>
<reference evidence="4 5" key="1">
    <citation type="submission" date="2019-01" db="EMBL/GenBank/DDBJ databases">
        <authorList>
            <person name="Ferrante I. M."/>
        </authorList>
    </citation>
    <scope>NUCLEOTIDE SEQUENCE [LARGE SCALE GENOMIC DNA]</scope>
    <source>
        <strain evidence="4 5">B856</strain>
    </source>
</reference>
<gene>
    <name evidence="4" type="ORF">PSNMU_V1.4_AUG-EV-PASAV3_0088610</name>
</gene>
<feature type="compositionally biased region" description="Basic and acidic residues" evidence="2">
    <location>
        <begin position="302"/>
        <end position="312"/>
    </location>
</feature>
<keyword evidence="1" id="KW-0560">Oxidoreductase</keyword>
<dbReference type="OrthoDB" id="10400536at2759"/>
<dbReference type="EMBL" id="CAACVS010000395">
    <property type="protein sequence ID" value="VEU41909.1"/>
    <property type="molecule type" value="Genomic_DNA"/>
</dbReference>
<dbReference type="Gene3D" id="2.60.120.620">
    <property type="entry name" value="q2cbj1_9rhob like domain"/>
    <property type="match status" value="1"/>
</dbReference>
<proteinExistence type="inferred from homology"/>
<keyword evidence="1" id="KW-0479">Metal-binding</keyword>
<evidence type="ECO:0000256" key="2">
    <source>
        <dbReference type="SAM" id="MobiDB-lite"/>
    </source>
</evidence>
<feature type="region of interest" description="Disordered" evidence="2">
    <location>
        <begin position="297"/>
        <end position="318"/>
    </location>
</feature>
<feature type="domain" description="Fe2OG dioxygenase" evidence="3">
    <location>
        <begin position="164"/>
        <end position="290"/>
    </location>
</feature>
<evidence type="ECO:0000313" key="4">
    <source>
        <dbReference type="EMBL" id="VEU41909.1"/>
    </source>
</evidence>
<dbReference type="Proteomes" id="UP000291116">
    <property type="component" value="Unassembled WGS sequence"/>
</dbReference>
<name>A0A448ZIN4_9STRA</name>
<accession>A0A448ZIN4</accession>
<dbReference type="AlphaFoldDB" id="A0A448ZIN4"/>
<comment type="similarity">
    <text evidence="1">Belongs to the iron/ascorbate-dependent oxidoreductase family.</text>
</comment>
<organism evidence="4 5">
    <name type="scientific">Pseudo-nitzschia multistriata</name>
    <dbReference type="NCBI Taxonomy" id="183589"/>
    <lineage>
        <taxon>Eukaryota</taxon>
        <taxon>Sar</taxon>
        <taxon>Stramenopiles</taxon>
        <taxon>Ochrophyta</taxon>
        <taxon>Bacillariophyta</taxon>
        <taxon>Bacillariophyceae</taxon>
        <taxon>Bacillariophycidae</taxon>
        <taxon>Bacillariales</taxon>
        <taxon>Bacillariaceae</taxon>
        <taxon>Pseudo-nitzschia</taxon>
    </lineage>
</organism>
<dbReference type="InterPro" id="IPR056470">
    <property type="entry name" value="BesD/HalB-like"/>
</dbReference>
<dbReference type="PROSITE" id="PS51471">
    <property type="entry name" value="FE2OG_OXY"/>
    <property type="match status" value="1"/>
</dbReference>
<evidence type="ECO:0000313" key="5">
    <source>
        <dbReference type="Proteomes" id="UP000291116"/>
    </source>
</evidence>
<keyword evidence="1" id="KW-0408">Iron</keyword>
<protein>
    <recommendedName>
        <fullName evidence="3">Fe2OG dioxygenase domain-containing protein</fullName>
    </recommendedName>
</protein>